<comment type="caution">
    <text evidence="2">The sequence shown here is derived from an EMBL/GenBank/DDBJ whole genome shotgun (WGS) entry which is preliminary data.</text>
</comment>
<accession>A0AAD6UYP6</accession>
<feature type="compositionally biased region" description="Basic and acidic residues" evidence="1">
    <location>
        <begin position="44"/>
        <end position="53"/>
    </location>
</feature>
<sequence>MSSFFSPLLFPRLTGRWVETSQAKENKPPETVVCLGGSHNGASRCDREQRETDNGALSGSKDDYEVQLLLTNQLIIFYPPYARQDGTGDATAVDGLTGWPWGKIIIVDAARYLSIKY</sequence>
<protein>
    <submittedName>
        <fullName evidence="2">Uncharacterized protein</fullName>
    </submittedName>
</protein>
<name>A0AAD6UYP6_9AGAR</name>
<gene>
    <name evidence="2" type="ORF">GGX14DRAFT_404021</name>
</gene>
<feature type="region of interest" description="Disordered" evidence="1">
    <location>
        <begin position="20"/>
        <end position="59"/>
    </location>
</feature>
<evidence type="ECO:0000313" key="2">
    <source>
        <dbReference type="EMBL" id="KAJ7195315.1"/>
    </source>
</evidence>
<dbReference type="EMBL" id="JARJCW010000091">
    <property type="protein sequence ID" value="KAJ7195315.1"/>
    <property type="molecule type" value="Genomic_DNA"/>
</dbReference>
<evidence type="ECO:0000313" key="3">
    <source>
        <dbReference type="Proteomes" id="UP001219525"/>
    </source>
</evidence>
<dbReference type="Proteomes" id="UP001219525">
    <property type="component" value="Unassembled WGS sequence"/>
</dbReference>
<organism evidence="2 3">
    <name type="scientific">Mycena pura</name>
    <dbReference type="NCBI Taxonomy" id="153505"/>
    <lineage>
        <taxon>Eukaryota</taxon>
        <taxon>Fungi</taxon>
        <taxon>Dikarya</taxon>
        <taxon>Basidiomycota</taxon>
        <taxon>Agaricomycotina</taxon>
        <taxon>Agaricomycetes</taxon>
        <taxon>Agaricomycetidae</taxon>
        <taxon>Agaricales</taxon>
        <taxon>Marasmiineae</taxon>
        <taxon>Mycenaceae</taxon>
        <taxon>Mycena</taxon>
    </lineage>
</organism>
<reference evidence="2" key="1">
    <citation type="submission" date="2023-03" db="EMBL/GenBank/DDBJ databases">
        <title>Massive genome expansion in bonnet fungi (Mycena s.s.) driven by repeated elements and novel gene families across ecological guilds.</title>
        <authorList>
            <consortium name="Lawrence Berkeley National Laboratory"/>
            <person name="Harder C.B."/>
            <person name="Miyauchi S."/>
            <person name="Viragh M."/>
            <person name="Kuo A."/>
            <person name="Thoen E."/>
            <person name="Andreopoulos B."/>
            <person name="Lu D."/>
            <person name="Skrede I."/>
            <person name="Drula E."/>
            <person name="Henrissat B."/>
            <person name="Morin E."/>
            <person name="Kohler A."/>
            <person name="Barry K."/>
            <person name="LaButti K."/>
            <person name="Morin E."/>
            <person name="Salamov A."/>
            <person name="Lipzen A."/>
            <person name="Mereny Z."/>
            <person name="Hegedus B."/>
            <person name="Baldrian P."/>
            <person name="Stursova M."/>
            <person name="Weitz H."/>
            <person name="Taylor A."/>
            <person name="Grigoriev I.V."/>
            <person name="Nagy L.G."/>
            <person name="Martin F."/>
            <person name="Kauserud H."/>
        </authorList>
    </citation>
    <scope>NUCLEOTIDE SEQUENCE</scope>
    <source>
        <strain evidence="2">9144</strain>
    </source>
</reference>
<dbReference type="AlphaFoldDB" id="A0AAD6UYP6"/>
<evidence type="ECO:0000256" key="1">
    <source>
        <dbReference type="SAM" id="MobiDB-lite"/>
    </source>
</evidence>
<proteinExistence type="predicted"/>
<keyword evidence="3" id="KW-1185">Reference proteome</keyword>